<reference evidence="1" key="1">
    <citation type="submission" date="2018-05" db="EMBL/GenBank/DDBJ databases">
        <authorList>
            <person name="Lanie J.A."/>
            <person name="Ng W.-L."/>
            <person name="Kazmierczak K.M."/>
            <person name="Andrzejewski T.M."/>
            <person name="Davidsen T.M."/>
            <person name="Wayne K.J."/>
            <person name="Tettelin H."/>
            <person name="Glass J.I."/>
            <person name="Rusch D."/>
            <person name="Podicherti R."/>
            <person name="Tsui H.-C.T."/>
            <person name="Winkler M.E."/>
        </authorList>
    </citation>
    <scope>NUCLEOTIDE SEQUENCE</scope>
</reference>
<organism evidence="1">
    <name type="scientific">marine metagenome</name>
    <dbReference type="NCBI Taxonomy" id="408172"/>
    <lineage>
        <taxon>unclassified sequences</taxon>
        <taxon>metagenomes</taxon>
        <taxon>ecological metagenomes</taxon>
    </lineage>
</organism>
<dbReference type="AlphaFoldDB" id="A0A381SUN3"/>
<evidence type="ECO:0008006" key="2">
    <source>
        <dbReference type="Google" id="ProtNLM"/>
    </source>
</evidence>
<protein>
    <recommendedName>
        <fullName evidence="2">GAF domain-containing protein</fullName>
    </recommendedName>
</protein>
<accession>A0A381SUN3</accession>
<name>A0A381SUN3_9ZZZZ</name>
<dbReference type="Gene3D" id="3.30.450.40">
    <property type="match status" value="1"/>
</dbReference>
<sequence length="164" mass="19485">MKEIEIKIIKSFLKYKNEKTFINKLKYILKKEIGFKLFTLTVMHPNNKFVTRIYSSNTKAYQVGGEKKIPNNYWAKVTLKDKKSFIGNNKKQIEKYFYDHRIISDLGCESILNQVIVFNDKTIGTMNLLNNANHFKKKHLILTNFISKFMIPIYLNHQITMRKQ</sequence>
<dbReference type="InterPro" id="IPR029016">
    <property type="entry name" value="GAF-like_dom_sf"/>
</dbReference>
<proteinExistence type="predicted"/>
<dbReference type="EMBL" id="UINC01003601">
    <property type="protein sequence ID" value="SVA07720.1"/>
    <property type="molecule type" value="Genomic_DNA"/>
</dbReference>
<evidence type="ECO:0000313" key="1">
    <source>
        <dbReference type="EMBL" id="SVA07720.1"/>
    </source>
</evidence>
<gene>
    <name evidence="1" type="ORF">METZ01_LOCUS60574</name>
</gene>